<feature type="compositionally biased region" description="Low complexity" evidence="1">
    <location>
        <begin position="121"/>
        <end position="146"/>
    </location>
</feature>
<organism evidence="3 4">
    <name type="scientific">Circinella minor</name>
    <dbReference type="NCBI Taxonomy" id="1195481"/>
    <lineage>
        <taxon>Eukaryota</taxon>
        <taxon>Fungi</taxon>
        <taxon>Fungi incertae sedis</taxon>
        <taxon>Mucoromycota</taxon>
        <taxon>Mucoromycotina</taxon>
        <taxon>Mucoromycetes</taxon>
        <taxon>Mucorales</taxon>
        <taxon>Lichtheimiaceae</taxon>
        <taxon>Circinella</taxon>
    </lineage>
</organism>
<evidence type="ECO:0000256" key="2">
    <source>
        <dbReference type="SAM" id="SignalP"/>
    </source>
</evidence>
<keyword evidence="2" id="KW-0732">Signal</keyword>
<protein>
    <submittedName>
        <fullName evidence="3">Uncharacterized protein</fullName>
    </submittedName>
</protein>
<keyword evidence="4" id="KW-1185">Reference proteome</keyword>
<gene>
    <name evidence="3" type="ORF">INT45_002015</name>
</gene>
<evidence type="ECO:0000313" key="3">
    <source>
        <dbReference type="EMBL" id="KAG2227777.1"/>
    </source>
</evidence>
<reference evidence="3 4" key="1">
    <citation type="submission" date="2020-12" db="EMBL/GenBank/DDBJ databases">
        <title>Metabolic potential, ecology and presence of endohyphal bacteria is reflected in genomic diversity of Mucoromycotina.</title>
        <authorList>
            <person name="Muszewska A."/>
            <person name="Okrasinska A."/>
            <person name="Steczkiewicz K."/>
            <person name="Drgas O."/>
            <person name="Orlowska M."/>
            <person name="Perlinska-Lenart U."/>
            <person name="Aleksandrzak-Piekarczyk T."/>
            <person name="Szatraj K."/>
            <person name="Zielenkiewicz U."/>
            <person name="Pilsyk S."/>
            <person name="Malc E."/>
            <person name="Mieczkowski P."/>
            <person name="Kruszewska J.S."/>
            <person name="Biernat P."/>
            <person name="Pawlowska J."/>
        </authorList>
    </citation>
    <scope>NUCLEOTIDE SEQUENCE [LARGE SCALE GENOMIC DNA]</scope>
    <source>
        <strain evidence="3 4">CBS 142.35</strain>
    </source>
</reference>
<feature type="chain" id="PRO_5034971477" evidence="2">
    <location>
        <begin position="24"/>
        <end position="187"/>
    </location>
</feature>
<comment type="caution">
    <text evidence="3">The sequence shown here is derived from an EMBL/GenBank/DDBJ whole genome shotgun (WGS) entry which is preliminary data.</text>
</comment>
<name>A0A8H7SEE5_9FUNG</name>
<accession>A0A8H7SEE5</accession>
<evidence type="ECO:0000256" key="1">
    <source>
        <dbReference type="SAM" id="MobiDB-lite"/>
    </source>
</evidence>
<dbReference type="AlphaFoldDB" id="A0A8H7SEE5"/>
<feature type="region of interest" description="Disordered" evidence="1">
    <location>
        <begin position="119"/>
        <end position="168"/>
    </location>
</feature>
<dbReference type="Proteomes" id="UP000646827">
    <property type="component" value="Unassembled WGS sequence"/>
</dbReference>
<proteinExistence type="predicted"/>
<sequence>MRFPLISSLVLVLLGSPRIFVSANCNPSYTIDEPAACVKECKINAGRALWSEWTDNPASPNFIESLSYKCQRGDPVYTAFMTQSGTCMMNCSESENSDYGNREHPDSCKWYEEHKDDTCDGDSNSSDSASPSGDANQSEQSQSNNNDTNKTDQEQSQEEKDEESAGIKLRLDTFVAVLTITASAALL</sequence>
<dbReference type="EMBL" id="JAEPRB010000004">
    <property type="protein sequence ID" value="KAG2227777.1"/>
    <property type="molecule type" value="Genomic_DNA"/>
</dbReference>
<feature type="signal peptide" evidence="2">
    <location>
        <begin position="1"/>
        <end position="23"/>
    </location>
</feature>
<dbReference type="OrthoDB" id="2412648at2759"/>
<evidence type="ECO:0000313" key="4">
    <source>
        <dbReference type="Proteomes" id="UP000646827"/>
    </source>
</evidence>